<proteinExistence type="predicted"/>
<reference evidence="1 2" key="1">
    <citation type="journal article" date="2017" name="Environ. Microbiol.">
        <title>Decay of the glycolytic pathway and adaptation to intranuclear parasitism within Enterocytozoonidae microsporidia.</title>
        <authorList>
            <person name="Wiredu Boakye D."/>
            <person name="Jaroenlak P."/>
            <person name="Prachumwat A."/>
            <person name="Williams T.A."/>
            <person name="Bateman K.S."/>
            <person name="Itsathitphaisarn O."/>
            <person name="Sritunyalucksana K."/>
            <person name="Paszkiewicz K.H."/>
            <person name="Moore K.A."/>
            <person name="Stentiford G.D."/>
            <person name="Williams B.A."/>
        </authorList>
    </citation>
    <scope>NUCLEOTIDE SEQUENCE [LARGE SCALE GENOMIC DNA]</scope>
    <source>
        <strain evidence="1 2">GB1</strain>
    </source>
</reference>
<gene>
    <name evidence="1" type="ORF">ECANGB1_1522</name>
</gene>
<sequence>MKSDGSMDAKSTARIFGLFEQVYFDEKTVLVFNSKNGMFCKAVEELGSLFCCAVDVMFDTNFNVNVPDVTKIRTRSLCLSKHFDIAMIEPSIFRKDSCETDWIDCALKCSKEVFIVTKNSEVATKYNTVLLGEVDLTVVKSTKYQTGRSNLVTYQIIKILNPTIYWHLSYYFTQVFL</sequence>
<dbReference type="AlphaFoldDB" id="A0A1Y1S723"/>
<evidence type="ECO:0000313" key="1">
    <source>
        <dbReference type="EMBL" id="ORD93812.1"/>
    </source>
</evidence>
<dbReference type="EMBL" id="LWDP01000046">
    <property type="protein sequence ID" value="ORD93812.1"/>
    <property type="molecule type" value="Genomic_DNA"/>
</dbReference>
<protein>
    <submittedName>
        <fullName evidence="1">Uncharacterized protein</fullName>
    </submittedName>
</protein>
<name>A0A1Y1S723_9MICR</name>
<organism evidence="1 2">
    <name type="scientific">Enterospora canceri</name>
    <dbReference type="NCBI Taxonomy" id="1081671"/>
    <lineage>
        <taxon>Eukaryota</taxon>
        <taxon>Fungi</taxon>
        <taxon>Fungi incertae sedis</taxon>
        <taxon>Microsporidia</taxon>
        <taxon>Enterocytozoonidae</taxon>
        <taxon>Enterospora</taxon>
    </lineage>
</organism>
<keyword evidence="2" id="KW-1185">Reference proteome</keyword>
<comment type="caution">
    <text evidence="1">The sequence shown here is derived from an EMBL/GenBank/DDBJ whole genome shotgun (WGS) entry which is preliminary data.</text>
</comment>
<accession>A0A1Y1S723</accession>
<evidence type="ECO:0000313" key="2">
    <source>
        <dbReference type="Proteomes" id="UP000192639"/>
    </source>
</evidence>
<dbReference type="VEuPathDB" id="MicrosporidiaDB:ECANGB1_1522"/>
<dbReference type="Proteomes" id="UP000192639">
    <property type="component" value="Unassembled WGS sequence"/>
</dbReference>